<name>A0A8J9YVQ2_BRALA</name>
<feature type="region of interest" description="Disordered" evidence="1">
    <location>
        <begin position="187"/>
        <end position="210"/>
    </location>
</feature>
<dbReference type="AlphaFoldDB" id="A0A8J9YVQ2"/>
<gene>
    <name evidence="2" type="primary">Hypp6862</name>
    <name evidence="2" type="ORF">BLAG_LOCUS5867</name>
</gene>
<accession>A0A8J9YVQ2</accession>
<evidence type="ECO:0000313" key="3">
    <source>
        <dbReference type="Proteomes" id="UP000838412"/>
    </source>
</evidence>
<proteinExistence type="predicted"/>
<sequence>MYSPDLKAFMERTEAVTSGSRSPGEGMDAKLEEKNKASKVWHKGAPLAAAWVRVFRNLDVLEKVCRWVWGNDPLDLTFSNLRSFNSDLANSVQISAALRGIHIVGSTRLKLTKSWEHSMGIEAKCLVFMKFGRFGKCTVCDNLKKSLQEAGSERGKKYGRQDLLTFPCKRQRRLSSGVRGIAPPTLAREQVAARSTAPSQGQLEELPLLK</sequence>
<reference evidence="2" key="1">
    <citation type="submission" date="2022-01" db="EMBL/GenBank/DDBJ databases">
        <authorList>
            <person name="Braso-Vives M."/>
        </authorList>
    </citation>
    <scope>NUCLEOTIDE SEQUENCE</scope>
</reference>
<evidence type="ECO:0000256" key="1">
    <source>
        <dbReference type="SAM" id="MobiDB-lite"/>
    </source>
</evidence>
<organism evidence="2 3">
    <name type="scientific">Branchiostoma lanceolatum</name>
    <name type="common">Common lancelet</name>
    <name type="synonym">Amphioxus lanceolatum</name>
    <dbReference type="NCBI Taxonomy" id="7740"/>
    <lineage>
        <taxon>Eukaryota</taxon>
        <taxon>Metazoa</taxon>
        <taxon>Chordata</taxon>
        <taxon>Cephalochordata</taxon>
        <taxon>Leptocardii</taxon>
        <taxon>Amphioxiformes</taxon>
        <taxon>Branchiostomatidae</taxon>
        <taxon>Branchiostoma</taxon>
    </lineage>
</organism>
<evidence type="ECO:0000313" key="2">
    <source>
        <dbReference type="EMBL" id="CAH1242588.1"/>
    </source>
</evidence>
<dbReference type="Proteomes" id="UP000838412">
    <property type="component" value="Chromosome 12"/>
</dbReference>
<keyword evidence="3" id="KW-1185">Reference proteome</keyword>
<dbReference type="EMBL" id="OV696697">
    <property type="protein sequence ID" value="CAH1242588.1"/>
    <property type="molecule type" value="Genomic_DNA"/>
</dbReference>
<protein>
    <submittedName>
        <fullName evidence="2">Hypp6862 protein</fullName>
    </submittedName>
</protein>